<dbReference type="EMBL" id="CAJNNV010028414">
    <property type="protein sequence ID" value="CAE8624520.1"/>
    <property type="molecule type" value="Genomic_DNA"/>
</dbReference>
<dbReference type="Gene3D" id="3.30.200.20">
    <property type="entry name" value="Phosphorylase Kinase, domain 1"/>
    <property type="match status" value="1"/>
</dbReference>
<comment type="caution">
    <text evidence="12">The sequence shown here is derived from an EMBL/GenBank/DDBJ whole genome shotgun (WGS) entry which is preliminary data.</text>
</comment>
<evidence type="ECO:0000259" key="10">
    <source>
        <dbReference type="PROSITE" id="PS50011"/>
    </source>
</evidence>
<dbReference type="InterPro" id="IPR000719">
    <property type="entry name" value="Prot_kinase_dom"/>
</dbReference>
<dbReference type="InterPro" id="IPR011992">
    <property type="entry name" value="EF-hand-dom_pair"/>
</dbReference>
<evidence type="ECO:0000313" key="12">
    <source>
        <dbReference type="EMBL" id="CAE8624520.1"/>
    </source>
</evidence>
<evidence type="ECO:0000256" key="6">
    <source>
        <dbReference type="ARBA" id="ARBA00022777"/>
    </source>
</evidence>
<dbReference type="InterPro" id="IPR002048">
    <property type="entry name" value="EF_hand_dom"/>
</dbReference>
<dbReference type="SMART" id="SM00220">
    <property type="entry name" value="S_TKc"/>
    <property type="match status" value="1"/>
</dbReference>
<feature type="domain" description="EF-hand" evidence="11">
    <location>
        <begin position="322"/>
        <end position="357"/>
    </location>
</feature>
<keyword evidence="2" id="KW-0723">Serine/threonine-protein kinase</keyword>
<dbReference type="PROSITE" id="PS50011">
    <property type="entry name" value="PROTEIN_KINASE_DOM"/>
    <property type="match status" value="1"/>
</dbReference>
<dbReference type="SUPFAM" id="SSF47473">
    <property type="entry name" value="EF-hand"/>
    <property type="match status" value="1"/>
</dbReference>
<keyword evidence="3" id="KW-0808">Transferase</keyword>
<dbReference type="Pfam" id="PF00069">
    <property type="entry name" value="Pkinase"/>
    <property type="match status" value="1"/>
</dbReference>
<feature type="domain" description="Protein kinase" evidence="10">
    <location>
        <begin position="1"/>
        <end position="207"/>
    </location>
</feature>
<protein>
    <submittedName>
        <fullName evidence="12">Uncharacterized protein</fullName>
    </submittedName>
</protein>
<keyword evidence="13" id="KW-1185">Reference proteome</keyword>
<name>A0A813GBQ0_POLGL</name>
<keyword evidence="4" id="KW-0677">Repeat</keyword>
<proteinExistence type="inferred from homology"/>
<dbReference type="Pfam" id="PF13499">
    <property type="entry name" value="EF-hand_7"/>
    <property type="match status" value="2"/>
</dbReference>
<evidence type="ECO:0000256" key="7">
    <source>
        <dbReference type="ARBA" id="ARBA00022837"/>
    </source>
</evidence>
<comment type="cofactor">
    <cofactor evidence="1">
        <name>Mg(2+)</name>
        <dbReference type="ChEBI" id="CHEBI:18420"/>
    </cofactor>
</comment>
<evidence type="ECO:0000256" key="9">
    <source>
        <dbReference type="ARBA" id="ARBA00024334"/>
    </source>
</evidence>
<evidence type="ECO:0000256" key="5">
    <source>
        <dbReference type="ARBA" id="ARBA00022741"/>
    </source>
</evidence>
<dbReference type="PROSITE" id="PS00018">
    <property type="entry name" value="EF_HAND_1"/>
    <property type="match status" value="3"/>
</dbReference>
<evidence type="ECO:0000259" key="11">
    <source>
        <dbReference type="PROSITE" id="PS50222"/>
    </source>
</evidence>
<comment type="similarity">
    <text evidence="9">Belongs to the protein kinase superfamily. Ser/Thr protein kinase family. CDPK subfamily.</text>
</comment>
<organism evidence="12 13">
    <name type="scientific">Polarella glacialis</name>
    <name type="common">Dinoflagellate</name>
    <dbReference type="NCBI Taxonomy" id="89957"/>
    <lineage>
        <taxon>Eukaryota</taxon>
        <taxon>Sar</taxon>
        <taxon>Alveolata</taxon>
        <taxon>Dinophyceae</taxon>
        <taxon>Suessiales</taxon>
        <taxon>Suessiaceae</taxon>
        <taxon>Polarella</taxon>
    </lineage>
</organism>
<dbReference type="GO" id="GO:0005509">
    <property type="term" value="F:calcium ion binding"/>
    <property type="evidence" value="ECO:0007669"/>
    <property type="project" value="InterPro"/>
</dbReference>
<keyword evidence="6" id="KW-0418">Kinase</keyword>
<dbReference type="Proteomes" id="UP000654075">
    <property type="component" value="Unassembled WGS sequence"/>
</dbReference>
<dbReference type="PROSITE" id="PS00108">
    <property type="entry name" value="PROTEIN_KINASE_ST"/>
    <property type="match status" value="1"/>
</dbReference>
<sequence length="403" mass="44782">MLDHPNVVRLFSTSQDEKQIYLVLELCEGGELFQKIVEAKKLAETQVATIMKQILRSICYLHGAGIVHRDLKPENFLFQSKGVPLEHNTLKLIDFGLSKFLAEGEVLQNLVGSAPYVAPEVVARSSGRPCDLWSCGAIMYMMLSGAPPFTGMNDRQVFQKAKSEKPRLIGRLWEPVSEAAKDLIRRLLDADPASRITAEHALESDWIKGESADKAALDPEIVRNLHRFSSASRFKRTALIAVAHQLREDEVETLRASFNAMDKDGDGCLTLDEMSRALAASLPDLVPLEDLKRVMDEIDVNDDGYVSYTEFLAAAMNQRLPDNEQLCWRAFKAFDLDGDGSISLSELRTVMGDQEMTRQVSPDVASLFQELDSGGQGHVMFPDFMRVVSADSEREAAASQSGR</sequence>
<evidence type="ECO:0000256" key="2">
    <source>
        <dbReference type="ARBA" id="ARBA00022527"/>
    </source>
</evidence>
<dbReference type="PROSITE" id="PS50222">
    <property type="entry name" value="EF_HAND_2"/>
    <property type="match status" value="3"/>
</dbReference>
<dbReference type="PANTHER" id="PTHR24349">
    <property type="entry name" value="SERINE/THREONINE-PROTEIN KINASE"/>
    <property type="match status" value="1"/>
</dbReference>
<dbReference type="InterPro" id="IPR011009">
    <property type="entry name" value="Kinase-like_dom_sf"/>
</dbReference>
<dbReference type="OrthoDB" id="40902at2759"/>
<feature type="domain" description="EF-hand" evidence="11">
    <location>
        <begin position="249"/>
        <end position="284"/>
    </location>
</feature>
<gene>
    <name evidence="12" type="ORF">PGLA1383_LOCUS41632</name>
</gene>
<dbReference type="CDD" id="cd00051">
    <property type="entry name" value="EFh"/>
    <property type="match status" value="1"/>
</dbReference>
<keyword evidence="7" id="KW-0106">Calcium</keyword>
<dbReference type="FunFam" id="1.10.238.10:FF:000003">
    <property type="entry name" value="Calmodulin A"/>
    <property type="match status" value="1"/>
</dbReference>
<keyword evidence="5" id="KW-0547">Nucleotide-binding</keyword>
<reference evidence="12" key="1">
    <citation type="submission" date="2021-02" db="EMBL/GenBank/DDBJ databases">
        <authorList>
            <person name="Dougan E. K."/>
            <person name="Rhodes N."/>
            <person name="Thang M."/>
            <person name="Chan C."/>
        </authorList>
    </citation>
    <scope>NUCLEOTIDE SEQUENCE</scope>
</reference>
<keyword evidence="8" id="KW-0067">ATP-binding</keyword>
<dbReference type="SMART" id="SM00054">
    <property type="entry name" value="EFh"/>
    <property type="match status" value="4"/>
</dbReference>
<feature type="domain" description="EF-hand" evidence="11">
    <location>
        <begin position="286"/>
        <end position="321"/>
    </location>
</feature>
<evidence type="ECO:0000256" key="4">
    <source>
        <dbReference type="ARBA" id="ARBA00022737"/>
    </source>
</evidence>
<dbReference type="Gene3D" id="1.10.510.10">
    <property type="entry name" value="Transferase(Phosphotransferase) domain 1"/>
    <property type="match status" value="1"/>
</dbReference>
<dbReference type="SUPFAM" id="SSF56112">
    <property type="entry name" value="Protein kinase-like (PK-like)"/>
    <property type="match status" value="1"/>
</dbReference>
<evidence type="ECO:0000256" key="3">
    <source>
        <dbReference type="ARBA" id="ARBA00022679"/>
    </source>
</evidence>
<evidence type="ECO:0000313" key="13">
    <source>
        <dbReference type="Proteomes" id="UP000654075"/>
    </source>
</evidence>
<dbReference type="OMA" id="PFDGQQD"/>
<dbReference type="InterPro" id="IPR050205">
    <property type="entry name" value="CDPK_Ser/Thr_kinases"/>
</dbReference>
<dbReference type="GO" id="GO:0005524">
    <property type="term" value="F:ATP binding"/>
    <property type="evidence" value="ECO:0007669"/>
    <property type="project" value="UniProtKB-KW"/>
</dbReference>
<dbReference type="InterPro" id="IPR008271">
    <property type="entry name" value="Ser/Thr_kinase_AS"/>
</dbReference>
<dbReference type="Gene3D" id="1.10.238.10">
    <property type="entry name" value="EF-hand"/>
    <property type="match status" value="2"/>
</dbReference>
<evidence type="ECO:0000256" key="8">
    <source>
        <dbReference type="ARBA" id="ARBA00022840"/>
    </source>
</evidence>
<dbReference type="GO" id="GO:0004674">
    <property type="term" value="F:protein serine/threonine kinase activity"/>
    <property type="evidence" value="ECO:0007669"/>
    <property type="project" value="UniProtKB-KW"/>
</dbReference>
<accession>A0A813GBQ0</accession>
<dbReference type="AlphaFoldDB" id="A0A813GBQ0"/>
<dbReference type="CDD" id="cd05117">
    <property type="entry name" value="STKc_CAMK"/>
    <property type="match status" value="1"/>
</dbReference>
<evidence type="ECO:0000256" key="1">
    <source>
        <dbReference type="ARBA" id="ARBA00001946"/>
    </source>
</evidence>
<dbReference type="InterPro" id="IPR018247">
    <property type="entry name" value="EF_Hand_1_Ca_BS"/>
</dbReference>